<dbReference type="InterPro" id="IPR015847">
    <property type="entry name" value="ExoRNase_PH_dom2"/>
</dbReference>
<dbReference type="AlphaFoldDB" id="A0A443R2C8"/>
<dbReference type="GO" id="GO:0071038">
    <property type="term" value="P:TRAMP-dependent tRNA surveillance pathway"/>
    <property type="evidence" value="ECO:0007669"/>
    <property type="project" value="TreeGrafter"/>
</dbReference>
<dbReference type="GO" id="GO:0000177">
    <property type="term" value="C:cytoplasmic exosome (RNase complex)"/>
    <property type="evidence" value="ECO:0007669"/>
    <property type="project" value="TreeGrafter"/>
</dbReference>
<dbReference type="GO" id="GO:0071028">
    <property type="term" value="P:nuclear mRNA surveillance"/>
    <property type="evidence" value="ECO:0007669"/>
    <property type="project" value="TreeGrafter"/>
</dbReference>
<evidence type="ECO:0000259" key="8">
    <source>
        <dbReference type="Pfam" id="PF03725"/>
    </source>
</evidence>
<feature type="domain" description="Exoribonuclease phosphorolytic" evidence="8">
    <location>
        <begin position="191"/>
        <end position="233"/>
    </location>
</feature>
<dbReference type="InterPro" id="IPR050590">
    <property type="entry name" value="Exosome_comp_Rrp42_subfam"/>
</dbReference>
<dbReference type="CDD" id="cd11367">
    <property type="entry name" value="RNase_PH_RRP42"/>
    <property type="match status" value="1"/>
</dbReference>
<dbReference type="GO" id="GO:0000176">
    <property type="term" value="C:nuclear exosome (RNase complex)"/>
    <property type="evidence" value="ECO:0007669"/>
    <property type="project" value="TreeGrafter"/>
</dbReference>
<dbReference type="GO" id="GO:0016075">
    <property type="term" value="P:rRNA catabolic process"/>
    <property type="evidence" value="ECO:0007669"/>
    <property type="project" value="TreeGrafter"/>
</dbReference>
<dbReference type="EMBL" id="NCKU01002506">
    <property type="protein sequence ID" value="RWS09431.1"/>
    <property type="molecule type" value="Genomic_DNA"/>
</dbReference>
<dbReference type="GO" id="GO:0005730">
    <property type="term" value="C:nucleolus"/>
    <property type="evidence" value="ECO:0007669"/>
    <property type="project" value="UniProtKB-SubCell"/>
</dbReference>
<dbReference type="OrthoDB" id="272245at2759"/>
<accession>A0A443R2C8</accession>
<evidence type="ECO:0000313" key="9">
    <source>
        <dbReference type="EMBL" id="RWS09431.1"/>
    </source>
</evidence>
<evidence type="ECO:0000259" key="7">
    <source>
        <dbReference type="Pfam" id="PF01138"/>
    </source>
</evidence>
<dbReference type="Proteomes" id="UP000285301">
    <property type="component" value="Unassembled WGS sequence"/>
</dbReference>
<comment type="similarity">
    <text evidence="3">Belongs to the RNase PH family.</text>
</comment>
<dbReference type="GO" id="GO:0071035">
    <property type="term" value="P:nuclear polyadenylation-dependent rRNA catabolic process"/>
    <property type="evidence" value="ECO:0007669"/>
    <property type="project" value="TreeGrafter"/>
</dbReference>
<evidence type="ECO:0000256" key="5">
    <source>
        <dbReference type="ARBA" id="ARBA00022835"/>
    </source>
</evidence>
<dbReference type="InterPro" id="IPR036345">
    <property type="entry name" value="ExoRNase_PH_dom2_sf"/>
</dbReference>
<keyword evidence="5" id="KW-0271">Exosome</keyword>
<evidence type="ECO:0000256" key="2">
    <source>
        <dbReference type="ARBA" id="ARBA00004604"/>
    </source>
</evidence>
<dbReference type="STRING" id="1965070.A0A443R2C8"/>
<dbReference type="PANTHER" id="PTHR11097:SF8">
    <property type="entry name" value="EXOSOME COMPLEX COMPONENT RRP42"/>
    <property type="match status" value="1"/>
</dbReference>
<keyword evidence="4" id="KW-0963">Cytoplasm</keyword>
<dbReference type="GO" id="GO:0034473">
    <property type="term" value="P:U1 snRNA 3'-end processing"/>
    <property type="evidence" value="ECO:0007669"/>
    <property type="project" value="TreeGrafter"/>
</dbReference>
<dbReference type="Pfam" id="PF03725">
    <property type="entry name" value="RNase_PH_C"/>
    <property type="match status" value="1"/>
</dbReference>
<comment type="caution">
    <text evidence="9">The sequence shown here is derived from an EMBL/GenBank/DDBJ whole genome shotgun (WGS) entry which is preliminary data.</text>
</comment>
<reference evidence="9 10" key="1">
    <citation type="journal article" date="2018" name="Gigascience">
        <title>Genomes of trombidid mites reveal novel predicted allergens and laterally-transferred genes associated with secondary metabolism.</title>
        <authorList>
            <person name="Dong X."/>
            <person name="Chaisiri K."/>
            <person name="Xia D."/>
            <person name="Armstrong S.D."/>
            <person name="Fang Y."/>
            <person name="Donnelly M.J."/>
            <person name="Kadowaki T."/>
            <person name="McGarry J.W."/>
            <person name="Darby A.C."/>
            <person name="Makepeace B.L."/>
        </authorList>
    </citation>
    <scope>NUCLEOTIDE SEQUENCE [LARGE SCALE GENOMIC DNA]</scope>
    <source>
        <strain evidence="9">UoL-WK</strain>
    </source>
</reference>
<dbReference type="SUPFAM" id="SSF55666">
    <property type="entry name" value="Ribonuclease PH domain 2-like"/>
    <property type="match status" value="1"/>
</dbReference>
<evidence type="ECO:0000256" key="4">
    <source>
        <dbReference type="ARBA" id="ARBA00022490"/>
    </source>
</evidence>
<name>A0A443R2C8_9ACAR</name>
<dbReference type="Gene3D" id="3.30.230.70">
    <property type="entry name" value="GHMP Kinase, N-terminal domain"/>
    <property type="match status" value="1"/>
</dbReference>
<dbReference type="GO" id="GO:0034475">
    <property type="term" value="P:U4 snRNA 3'-end processing"/>
    <property type="evidence" value="ECO:0007669"/>
    <property type="project" value="TreeGrafter"/>
</dbReference>
<evidence type="ECO:0000256" key="3">
    <source>
        <dbReference type="ARBA" id="ARBA00006678"/>
    </source>
</evidence>
<evidence type="ECO:0000313" key="10">
    <source>
        <dbReference type="Proteomes" id="UP000285301"/>
    </source>
</evidence>
<dbReference type="InterPro" id="IPR001247">
    <property type="entry name" value="ExoRNase_PH_dom1"/>
</dbReference>
<proteinExistence type="inferred from homology"/>
<evidence type="ECO:0000256" key="6">
    <source>
        <dbReference type="ARBA" id="ARBA00042523"/>
    </source>
</evidence>
<comment type="subcellular location">
    <subcellularLocation>
        <location evidence="1">Cytoplasm</location>
    </subcellularLocation>
    <subcellularLocation>
        <location evidence="2">Nucleus</location>
        <location evidence="2">Nucleolus</location>
    </subcellularLocation>
</comment>
<keyword evidence="10" id="KW-1185">Reference proteome</keyword>
<evidence type="ECO:0000256" key="1">
    <source>
        <dbReference type="ARBA" id="ARBA00004496"/>
    </source>
</evidence>
<feature type="domain" description="Exoribonuclease phosphorolytic" evidence="7">
    <location>
        <begin position="31"/>
        <end position="164"/>
    </location>
</feature>
<dbReference type="GO" id="GO:0035925">
    <property type="term" value="F:mRNA 3'-UTR AU-rich region binding"/>
    <property type="evidence" value="ECO:0007669"/>
    <property type="project" value="TreeGrafter"/>
</dbReference>
<protein>
    <recommendedName>
        <fullName evidence="6">Ribosomal RNA-processing protein 42</fullName>
    </recommendedName>
</protein>
<sequence>MDLILSESEKRFIVDGVKDNCRVDGRECFDYRCIDVESDVISSCAGSGHIRLGNCEIMVGVKCEFSEPSLDESDVGKLEFFVDVSPNASPLFDRKKDSISNNLIAALSHSITPCIDLHSLCVEKGKYVWTVFIDILVLELGSRPNLLDACAIAVKAALYNTKIPKVTIDCETNEPTVSENEIIRIDVSRVPLFITVTRIGNQYVVDATQEEEASSISSVLFAITPDGEITHMKKVKYGSLCPEPLKDVFHKVKDLAIDMHRNLMNALIEESKVRKSTNKISFLF</sequence>
<dbReference type="Pfam" id="PF01138">
    <property type="entry name" value="RNase_PH"/>
    <property type="match status" value="1"/>
</dbReference>
<dbReference type="PANTHER" id="PTHR11097">
    <property type="entry name" value="EXOSOME COMPLEX EXONUCLEASE RIBOSOMAL RNA PROCESSING PROTEIN"/>
    <property type="match status" value="1"/>
</dbReference>
<dbReference type="InterPro" id="IPR027408">
    <property type="entry name" value="PNPase/RNase_PH_dom_sf"/>
</dbReference>
<gene>
    <name evidence="9" type="ORF">B4U79_00583</name>
</gene>
<dbReference type="GO" id="GO:0034476">
    <property type="term" value="P:U5 snRNA 3'-end processing"/>
    <property type="evidence" value="ECO:0007669"/>
    <property type="project" value="TreeGrafter"/>
</dbReference>
<dbReference type="InterPro" id="IPR020568">
    <property type="entry name" value="Ribosomal_Su5_D2-typ_SF"/>
</dbReference>
<dbReference type="GO" id="GO:0000467">
    <property type="term" value="P:exonucleolytic trimming to generate mature 3'-end of 5.8S rRNA from tricistronic rRNA transcript (SSU-rRNA, 5.8S rRNA, LSU-rRNA)"/>
    <property type="evidence" value="ECO:0007669"/>
    <property type="project" value="TreeGrafter"/>
</dbReference>
<dbReference type="SUPFAM" id="SSF54211">
    <property type="entry name" value="Ribosomal protein S5 domain 2-like"/>
    <property type="match status" value="1"/>
</dbReference>
<organism evidence="9 10">
    <name type="scientific">Dinothrombium tinctorium</name>
    <dbReference type="NCBI Taxonomy" id="1965070"/>
    <lineage>
        <taxon>Eukaryota</taxon>
        <taxon>Metazoa</taxon>
        <taxon>Ecdysozoa</taxon>
        <taxon>Arthropoda</taxon>
        <taxon>Chelicerata</taxon>
        <taxon>Arachnida</taxon>
        <taxon>Acari</taxon>
        <taxon>Acariformes</taxon>
        <taxon>Trombidiformes</taxon>
        <taxon>Prostigmata</taxon>
        <taxon>Anystina</taxon>
        <taxon>Parasitengona</taxon>
        <taxon>Trombidioidea</taxon>
        <taxon>Trombidiidae</taxon>
        <taxon>Dinothrombium</taxon>
    </lineage>
</organism>